<evidence type="ECO:0000313" key="20">
    <source>
        <dbReference type="EMBL" id="VXD10897.1"/>
    </source>
</evidence>
<dbReference type="GO" id="GO:0046872">
    <property type="term" value="F:metal ion binding"/>
    <property type="evidence" value="ECO:0007669"/>
    <property type="project" value="UniProtKB-KW"/>
</dbReference>
<keyword evidence="11" id="KW-0443">Lipid metabolism</keyword>
<proteinExistence type="inferred from homology"/>
<evidence type="ECO:0000256" key="7">
    <source>
        <dbReference type="ARBA" id="ARBA00022741"/>
    </source>
</evidence>
<evidence type="ECO:0000313" key="21">
    <source>
        <dbReference type="Proteomes" id="UP000182190"/>
    </source>
</evidence>
<feature type="binding site" evidence="18">
    <location>
        <position position="116"/>
    </location>
    <ligand>
        <name>a divalent metal cation</name>
        <dbReference type="ChEBI" id="CHEBI:60240"/>
    </ligand>
</feature>
<evidence type="ECO:0000256" key="1">
    <source>
        <dbReference type="ARBA" id="ARBA00004651"/>
    </source>
</evidence>
<evidence type="ECO:0000256" key="18">
    <source>
        <dbReference type="PIRSR" id="PIRSR600829-4"/>
    </source>
</evidence>
<dbReference type="GO" id="GO:0005524">
    <property type="term" value="F:ATP binding"/>
    <property type="evidence" value="ECO:0007669"/>
    <property type="project" value="UniProtKB-KW"/>
</dbReference>
<dbReference type="PANTHER" id="PTHR34299:SF1">
    <property type="entry name" value="DIACYLGLYCEROL KINASE"/>
    <property type="match status" value="1"/>
</dbReference>
<keyword evidence="3" id="KW-1003">Cell membrane</keyword>
<evidence type="ECO:0000256" key="5">
    <source>
        <dbReference type="ARBA" id="ARBA00022679"/>
    </source>
</evidence>
<dbReference type="CDD" id="cd14265">
    <property type="entry name" value="UDPK_IM_like"/>
    <property type="match status" value="1"/>
</dbReference>
<dbReference type="OrthoDB" id="9789934at2"/>
<evidence type="ECO:0000256" key="8">
    <source>
        <dbReference type="ARBA" id="ARBA00022777"/>
    </source>
</evidence>
<comment type="cofactor">
    <cofactor evidence="18">
        <name>Mg(2+)</name>
        <dbReference type="ChEBI" id="CHEBI:18420"/>
    </cofactor>
    <text evidence="18">Mn(2+), Zn(2+), Cd(2+) and Co(2+) support activity to lesser extents.</text>
</comment>
<evidence type="ECO:0000256" key="14">
    <source>
        <dbReference type="ARBA" id="ARBA00023264"/>
    </source>
</evidence>
<reference evidence="20" key="1">
    <citation type="submission" date="2019-10" db="EMBL/GenBank/DDBJ databases">
        <authorList>
            <consortium name="Genoscope - CEA"/>
            <person name="William W."/>
        </authorList>
    </citation>
    <scope>NUCLEOTIDE SEQUENCE [LARGE SCALE GENOMIC DNA]</scope>
    <source>
        <strain evidence="20">BBR_PRJEB10994</strain>
    </source>
</reference>
<keyword evidence="7 17" id="KW-0547">Nucleotide-binding</keyword>
<evidence type="ECO:0000256" key="9">
    <source>
        <dbReference type="ARBA" id="ARBA00022840"/>
    </source>
</evidence>
<organism evidence="20 21">
    <name type="scientific">Planktothrix paucivesiculata PCC 9631</name>
    <dbReference type="NCBI Taxonomy" id="671071"/>
    <lineage>
        <taxon>Bacteria</taxon>
        <taxon>Bacillati</taxon>
        <taxon>Cyanobacteriota</taxon>
        <taxon>Cyanophyceae</taxon>
        <taxon>Oscillatoriophycideae</taxon>
        <taxon>Oscillatoriales</taxon>
        <taxon>Microcoleaceae</taxon>
        <taxon>Planktothrix</taxon>
    </lineage>
</organism>
<dbReference type="AlphaFoldDB" id="A0A7Z9BEM5"/>
<keyword evidence="9 17" id="KW-0067">ATP-binding</keyword>
<feature type="binding site" evidence="17">
    <location>
        <position position="56"/>
    </location>
    <ligand>
        <name>ATP</name>
        <dbReference type="ChEBI" id="CHEBI:30616"/>
    </ligand>
</feature>
<dbReference type="EMBL" id="CZCS02000005">
    <property type="protein sequence ID" value="VXD10897.1"/>
    <property type="molecule type" value="Genomic_DNA"/>
</dbReference>
<evidence type="ECO:0000256" key="17">
    <source>
        <dbReference type="PIRSR" id="PIRSR600829-3"/>
    </source>
</evidence>
<feature type="active site" description="Proton acceptor" evidence="15">
    <location>
        <position position="109"/>
    </location>
</feature>
<gene>
    <name evidence="20" type="ORF">PL9631_1020001</name>
</gene>
<comment type="subcellular location">
    <subcellularLocation>
        <location evidence="1">Cell membrane</location>
        <topology evidence="1">Multi-pass membrane protein</topology>
    </subcellularLocation>
</comment>
<dbReference type="Proteomes" id="UP000182190">
    <property type="component" value="Unassembled WGS sequence"/>
</dbReference>
<dbReference type="InterPro" id="IPR036945">
    <property type="entry name" value="DAGK_sf"/>
</dbReference>
<feature type="transmembrane region" description="Helical" evidence="19">
    <location>
        <begin position="95"/>
        <end position="119"/>
    </location>
</feature>
<keyword evidence="21" id="KW-1185">Reference proteome</keyword>
<keyword evidence="4" id="KW-0444">Lipid biosynthesis</keyword>
<name>A0A7Z9BEM5_9CYAN</name>
<feature type="transmembrane region" description="Helical" evidence="19">
    <location>
        <begin position="71"/>
        <end position="88"/>
    </location>
</feature>
<keyword evidence="10 19" id="KW-1133">Transmembrane helix</keyword>
<keyword evidence="6 19" id="KW-0812">Transmembrane</keyword>
<feature type="binding site" evidence="17">
    <location>
        <begin position="135"/>
        <end position="136"/>
    </location>
    <ligand>
        <name>ATP</name>
        <dbReference type="ChEBI" id="CHEBI:30616"/>
    </ligand>
</feature>
<keyword evidence="13" id="KW-0594">Phospholipid biosynthesis</keyword>
<feature type="binding site" evidence="16">
    <location>
        <position position="109"/>
    </location>
    <ligand>
        <name>substrate</name>
    </ligand>
</feature>
<keyword evidence="14" id="KW-1208">Phospholipid metabolism</keyword>
<evidence type="ECO:0000256" key="6">
    <source>
        <dbReference type="ARBA" id="ARBA00022692"/>
    </source>
</evidence>
<evidence type="ECO:0000256" key="16">
    <source>
        <dbReference type="PIRSR" id="PIRSR600829-2"/>
    </source>
</evidence>
<accession>A0A7Z9BEM5</accession>
<dbReference type="Gene3D" id="1.10.287.3610">
    <property type="match status" value="1"/>
</dbReference>
<evidence type="ECO:0000256" key="12">
    <source>
        <dbReference type="ARBA" id="ARBA00023136"/>
    </source>
</evidence>
<comment type="similarity">
    <text evidence="2">Belongs to the bacterial diacylglycerol kinase family.</text>
</comment>
<dbReference type="InterPro" id="IPR033717">
    <property type="entry name" value="UDPK"/>
</dbReference>
<evidence type="ECO:0000256" key="13">
    <source>
        <dbReference type="ARBA" id="ARBA00023209"/>
    </source>
</evidence>
<evidence type="ECO:0000256" key="10">
    <source>
        <dbReference type="ARBA" id="ARBA00022989"/>
    </source>
</evidence>
<dbReference type="InterPro" id="IPR000829">
    <property type="entry name" value="DAGK"/>
</dbReference>
<feature type="binding site" evidence="17">
    <location>
        <position position="116"/>
    </location>
    <ligand>
        <name>ATP</name>
        <dbReference type="ChEBI" id="CHEBI:30616"/>
    </ligand>
</feature>
<evidence type="ECO:0000256" key="19">
    <source>
        <dbReference type="SAM" id="Phobius"/>
    </source>
</evidence>
<keyword evidence="5" id="KW-0808">Transferase</keyword>
<sequence length="172" mass="18834">MHLNKPSISEFPNSSLVALSQGKKSEQPNLSDAMGKKYDRELSWKIASNLWVSFKYAWTGISYAFRTQRNFRIHTIIGTLAIGLGLFLQLTRVEIAIIGLTIGAVITMELLNTAIESVVDLTVGQSYHDLAKISKDCAAAAVLISALVALFVAVILLFPPLFIWIQVIVSGV</sequence>
<evidence type="ECO:0000256" key="15">
    <source>
        <dbReference type="PIRSR" id="PIRSR600829-1"/>
    </source>
</evidence>
<dbReference type="GO" id="GO:0016301">
    <property type="term" value="F:kinase activity"/>
    <property type="evidence" value="ECO:0007669"/>
    <property type="project" value="UniProtKB-KW"/>
</dbReference>
<dbReference type="GO" id="GO:0008654">
    <property type="term" value="P:phospholipid biosynthetic process"/>
    <property type="evidence" value="ECO:0007669"/>
    <property type="project" value="UniProtKB-KW"/>
</dbReference>
<dbReference type="GO" id="GO:0005886">
    <property type="term" value="C:plasma membrane"/>
    <property type="evidence" value="ECO:0007669"/>
    <property type="project" value="UniProtKB-SubCell"/>
</dbReference>
<keyword evidence="8 20" id="KW-0418">Kinase</keyword>
<dbReference type="PROSITE" id="PS01069">
    <property type="entry name" value="DAGK_PROKAR"/>
    <property type="match status" value="1"/>
</dbReference>
<protein>
    <submittedName>
        <fullName evidence="20">Diacylglycerol kinase (Modular protein)</fullName>
    </submittedName>
</protein>
<evidence type="ECO:0000256" key="2">
    <source>
        <dbReference type="ARBA" id="ARBA00005967"/>
    </source>
</evidence>
<evidence type="ECO:0000256" key="11">
    <source>
        <dbReference type="ARBA" id="ARBA00023098"/>
    </source>
</evidence>
<dbReference type="PANTHER" id="PTHR34299">
    <property type="entry name" value="DIACYLGLYCEROL KINASE"/>
    <property type="match status" value="1"/>
</dbReference>
<keyword evidence="18" id="KW-0479">Metal-binding</keyword>
<evidence type="ECO:0000256" key="3">
    <source>
        <dbReference type="ARBA" id="ARBA00022475"/>
    </source>
</evidence>
<dbReference type="Pfam" id="PF01219">
    <property type="entry name" value="DAGK_prokar"/>
    <property type="match status" value="1"/>
</dbReference>
<feature type="transmembrane region" description="Helical" evidence="19">
    <location>
        <begin position="139"/>
        <end position="165"/>
    </location>
</feature>
<comment type="caution">
    <text evidence="20">The sequence shown here is derived from an EMBL/GenBank/DDBJ whole genome shotgun (WGS) entry which is preliminary data.</text>
</comment>
<evidence type="ECO:0000256" key="4">
    <source>
        <dbReference type="ARBA" id="ARBA00022516"/>
    </source>
</evidence>
<keyword evidence="12 19" id="KW-0472">Membrane</keyword>
<keyword evidence="18" id="KW-0460">Magnesium</keyword>